<dbReference type="InterPro" id="IPR011053">
    <property type="entry name" value="Single_hybrid_motif"/>
</dbReference>
<dbReference type="VEuPathDB" id="FungiDB:PYU1_G014837"/>
<feature type="compositionally biased region" description="Low complexity" evidence="1">
    <location>
        <begin position="172"/>
        <end position="185"/>
    </location>
</feature>
<reference evidence="4" key="1">
    <citation type="journal article" date="2010" name="Genome Biol.">
        <title>Genome sequence of the necrotrophic plant pathogen Pythium ultimum reveals original pathogenicity mechanisms and effector repertoire.</title>
        <authorList>
            <person name="Levesque C.A."/>
            <person name="Brouwer H."/>
            <person name="Cano L."/>
            <person name="Hamilton J.P."/>
            <person name="Holt C."/>
            <person name="Huitema E."/>
            <person name="Raffaele S."/>
            <person name="Robideau G.P."/>
            <person name="Thines M."/>
            <person name="Win J."/>
            <person name="Zerillo M.M."/>
            <person name="Beakes G.W."/>
            <person name="Boore J.L."/>
            <person name="Busam D."/>
            <person name="Dumas B."/>
            <person name="Ferriera S."/>
            <person name="Fuerstenberg S.I."/>
            <person name="Gachon C.M."/>
            <person name="Gaulin E."/>
            <person name="Govers F."/>
            <person name="Grenville-Briggs L."/>
            <person name="Horner N."/>
            <person name="Hostetler J."/>
            <person name="Jiang R.H."/>
            <person name="Johnson J."/>
            <person name="Krajaejun T."/>
            <person name="Lin H."/>
            <person name="Meijer H.J."/>
            <person name="Moore B."/>
            <person name="Morris P."/>
            <person name="Phuntmart V."/>
            <person name="Puiu D."/>
            <person name="Shetty J."/>
            <person name="Stajich J.E."/>
            <person name="Tripathy S."/>
            <person name="Wawra S."/>
            <person name="van West P."/>
            <person name="Whitty B.R."/>
            <person name="Coutinho P.M."/>
            <person name="Henrissat B."/>
            <person name="Martin F."/>
            <person name="Thomas P.D."/>
            <person name="Tyler B.M."/>
            <person name="De Vries R.P."/>
            <person name="Kamoun S."/>
            <person name="Yandell M."/>
            <person name="Tisserat N."/>
            <person name="Buell C.R."/>
        </authorList>
    </citation>
    <scope>NUCLEOTIDE SEQUENCE</scope>
    <source>
        <strain evidence="4">DAOM:BR144</strain>
    </source>
</reference>
<dbReference type="EMBL" id="ADOS01001563">
    <property type="status" value="NOT_ANNOTATED_CDS"/>
    <property type="molecule type" value="Genomic_DNA"/>
</dbReference>
<reference evidence="3" key="3">
    <citation type="submission" date="2015-02" db="UniProtKB">
        <authorList>
            <consortium name="EnsemblProtists"/>
        </authorList>
    </citation>
    <scope>IDENTIFICATION</scope>
    <source>
        <strain evidence="3">DAOM BR144</strain>
    </source>
</reference>
<dbReference type="STRING" id="431595.K3XCB9"/>
<dbReference type="PROSITE" id="PS50968">
    <property type="entry name" value="BIOTINYL_LIPOYL"/>
    <property type="match status" value="1"/>
</dbReference>
<organism evidence="3 4">
    <name type="scientific">Globisporangium ultimum (strain ATCC 200006 / CBS 805.95 / DAOM BR144)</name>
    <name type="common">Pythium ultimum</name>
    <dbReference type="NCBI Taxonomy" id="431595"/>
    <lineage>
        <taxon>Eukaryota</taxon>
        <taxon>Sar</taxon>
        <taxon>Stramenopiles</taxon>
        <taxon>Oomycota</taxon>
        <taxon>Peronosporomycetes</taxon>
        <taxon>Pythiales</taxon>
        <taxon>Pythiaceae</taxon>
        <taxon>Globisporangium</taxon>
    </lineage>
</organism>
<evidence type="ECO:0000313" key="3">
    <source>
        <dbReference type="EnsemblProtists" id="PYU1_T014868"/>
    </source>
</evidence>
<accession>K3XCB9</accession>
<dbReference type="PANTHER" id="PTHR23151">
    <property type="entry name" value="DIHYDROLIPOAMIDE ACETYL/SUCCINYL-TRANSFERASE-RELATED"/>
    <property type="match status" value="1"/>
</dbReference>
<evidence type="ECO:0000259" key="2">
    <source>
        <dbReference type="PROSITE" id="PS50968"/>
    </source>
</evidence>
<feature type="domain" description="Lipoyl-binding" evidence="2">
    <location>
        <begin position="57"/>
        <end position="138"/>
    </location>
</feature>
<dbReference type="Pfam" id="PF00364">
    <property type="entry name" value="Biotin_lipoyl"/>
    <property type="match status" value="1"/>
</dbReference>
<proteinExistence type="predicted"/>
<dbReference type="Proteomes" id="UP000019132">
    <property type="component" value="Unassembled WGS sequence"/>
</dbReference>
<sequence length="271" mass="28818">MFKLVAARAALVRSGRSLLRTSHAPPLISASGNRFLSNASAPPDVSDPAVKPVLPPHIKFRMPDLDFEHISGGAGGVTVSKWHIGEGNEVKDGAPMCEIDTPDLTFVLEAGDEGYIAKIFVQEGAAHVAPGQPLAVIVPEESDIEPFLDALKANPKAIEGYVDPAEAEITSSSAASSSASSSSASQPSTMDGGSGSDVLRMLSKLQKEGHFADEKQLKVLKSLARKNNEQLLITYKGSFPNEAFDELSFDKDFFVENALELADEALALKEN</sequence>
<dbReference type="EnsemblProtists" id="PYU1_T014868">
    <property type="protein sequence ID" value="PYU1_T014868"/>
    <property type="gene ID" value="PYU1_G014837"/>
</dbReference>
<protein>
    <recommendedName>
        <fullName evidence="2">Lipoyl-binding domain-containing protein</fullName>
    </recommendedName>
</protein>
<dbReference type="InterPro" id="IPR045257">
    <property type="entry name" value="E2/Pdx1"/>
</dbReference>
<reference evidence="4" key="2">
    <citation type="submission" date="2010-04" db="EMBL/GenBank/DDBJ databases">
        <authorList>
            <person name="Buell R."/>
            <person name="Hamilton J."/>
            <person name="Hostetler J."/>
        </authorList>
    </citation>
    <scope>NUCLEOTIDE SEQUENCE [LARGE SCALE GENOMIC DNA]</scope>
    <source>
        <strain evidence="4">DAOM:BR144</strain>
    </source>
</reference>
<dbReference type="AlphaFoldDB" id="K3XCB9"/>
<dbReference type="OMA" id="VKDGTHM"/>
<dbReference type="GO" id="GO:0005739">
    <property type="term" value="C:mitochondrion"/>
    <property type="evidence" value="ECO:0007669"/>
    <property type="project" value="TreeGrafter"/>
</dbReference>
<feature type="region of interest" description="Disordered" evidence="1">
    <location>
        <begin position="172"/>
        <end position="197"/>
    </location>
</feature>
<dbReference type="CDD" id="cd06849">
    <property type="entry name" value="lipoyl_domain"/>
    <property type="match status" value="1"/>
</dbReference>
<keyword evidence="4" id="KW-1185">Reference proteome</keyword>
<dbReference type="Gene3D" id="2.40.50.100">
    <property type="match status" value="1"/>
</dbReference>
<dbReference type="SUPFAM" id="SSF51230">
    <property type="entry name" value="Single hybrid motif"/>
    <property type="match status" value="1"/>
</dbReference>
<dbReference type="GO" id="GO:0006086">
    <property type="term" value="P:pyruvate decarboxylation to acetyl-CoA"/>
    <property type="evidence" value="ECO:0007669"/>
    <property type="project" value="InterPro"/>
</dbReference>
<dbReference type="GO" id="GO:0045254">
    <property type="term" value="C:pyruvate dehydrogenase complex"/>
    <property type="evidence" value="ECO:0007669"/>
    <property type="project" value="InterPro"/>
</dbReference>
<evidence type="ECO:0000313" key="4">
    <source>
        <dbReference type="Proteomes" id="UP000019132"/>
    </source>
</evidence>
<evidence type="ECO:0000256" key="1">
    <source>
        <dbReference type="SAM" id="MobiDB-lite"/>
    </source>
</evidence>
<dbReference type="InterPro" id="IPR000089">
    <property type="entry name" value="Biotin_lipoyl"/>
</dbReference>
<dbReference type="InParanoid" id="K3XCB9"/>
<dbReference type="PANTHER" id="PTHR23151:SF90">
    <property type="entry name" value="DIHYDROLIPOYLLYSINE-RESIDUE ACETYLTRANSFERASE COMPONENT OF PYRUVATE DEHYDROGENASE COMPLEX, MITOCHONDRIAL-RELATED"/>
    <property type="match status" value="1"/>
</dbReference>
<name>K3XCB9_GLOUD</name>
<dbReference type="HOGENOM" id="CLU_091536_0_0_1"/>
<dbReference type="eggNOG" id="KOG0557">
    <property type="taxonomic scope" value="Eukaryota"/>
</dbReference>